<evidence type="ECO:0000313" key="2">
    <source>
        <dbReference type="EMBL" id="MCI14764.1"/>
    </source>
</evidence>
<dbReference type="Proteomes" id="UP000265520">
    <property type="component" value="Unassembled WGS sequence"/>
</dbReference>
<evidence type="ECO:0000256" key="1">
    <source>
        <dbReference type="SAM" id="MobiDB-lite"/>
    </source>
</evidence>
<comment type="caution">
    <text evidence="2">The sequence shown here is derived from an EMBL/GenBank/DDBJ whole genome shotgun (WGS) entry which is preliminary data.</text>
</comment>
<feature type="non-terminal residue" evidence="2">
    <location>
        <position position="202"/>
    </location>
</feature>
<dbReference type="PANTHER" id="PTHR46284:SF6">
    <property type="entry name" value="KINESIN LIGHT CHAIN"/>
    <property type="match status" value="1"/>
</dbReference>
<feature type="compositionally biased region" description="Polar residues" evidence="1">
    <location>
        <begin position="16"/>
        <end position="39"/>
    </location>
</feature>
<feature type="region of interest" description="Disordered" evidence="1">
    <location>
        <begin position="85"/>
        <end position="167"/>
    </location>
</feature>
<dbReference type="EMBL" id="LXQA010093696">
    <property type="protein sequence ID" value="MCI14764.1"/>
    <property type="molecule type" value="Genomic_DNA"/>
</dbReference>
<dbReference type="AlphaFoldDB" id="A0A392PSF2"/>
<feature type="compositionally biased region" description="Polar residues" evidence="1">
    <location>
        <begin position="143"/>
        <end position="161"/>
    </location>
</feature>
<protein>
    <submittedName>
        <fullName evidence="2">Kinesin light chain</fullName>
    </submittedName>
</protein>
<sequence length="202" mass="22887">MPGIVTIEGNKMNELENPSPSKKILNQTNSPRIPFSPQSVERRDVKSFHCRSRSSQSFGSDSDWSITDSDFSYLDEVKLRNAEFEMEKKMEKDSNSETPTKSRAKVKSSHTKPPIEKKNDNNNLRKQNTTVTTRATKPKSGSIVRSRSQSRVENSKESPTFDNPELGPFLLKQARDLISLGENPQKALEYSLQAMKMFEKSA</sequence>
<accession>A0A392PSF2</accession>
<keyword evidence="3" id="KW-1185">Reference proteome</keyword>
<feature type="compositionally biased region" description="Basic and acidic residues" evidence="1">
    <location>
        <begin position="85"/>
        <end position="95"/>
    </location>
</feature>
<proteinExistence type="predicted"/>
<evidence type="ECO:0000313" key="3">
    <source>
        <dbReference type="Proteomes" id="UP000265520"/>
    </source>
</evidence>
<reference evidence="2 3" key="1">
    <citation type="journal article" date="2018" name="Front. Plant Sci.">
        <title>Red Clover (Trifolium pratense) and Zigzag Clover (T. medium) - A Picture of Genomic Similarities and Differences.</title>
        <authorList>
            <person name="Dluhosova J."/>
            <person name="Istvanek J."/>
            <person name="Nedelnik J."/>
            <person name="Repkova J."/>
        </authorList>
    </citation>
    <scope>NUCLEOTIDE SEQUENCE [LARGE SCALE GENOMIC DNA]</scope>
    <source>
        <strain evidence="3">cv. 10/8</strain>
        <tissue evidence="2">Leaf</tissue>
    </source>
</reference>
<feature type="compositionally biased region" description="Polar residues" evidence="1">
    <location>
        <begin position="121"/>
        <end position="135"/>
    </location>
</feature>
<dbReference type="PANTHER" id="PTHR46284">
    <property type="entry name" value="PROTEIN KINESIN LIGHT CHAIN-RELATED 3"/>
    <property type="match status" value="1"/>
</dbReference>
<feature type="region of interest" description="Disordered" evidence="1">
    <location>
        <begin position="1"/>
        <end position="68"/>
    </location>
</feature>
<organism evidence="2 3">
    <name type="scientific">Trifolium medium</name>
    <dbReference type="NCBI Taxonomy" id="97028"/>
    <lineage>
        <taxon>Eukaryota</taxon>
        <taxon>Viridiplantae</taxon>
        <taxon>Streptophyta</taxon>
        <taxon>Embryophyta</taxon>
        <taxon>Tracheophyta</taxon>
        <taxon>Spermatophyta</taxon>
        <taxon>Magnoliopsida</taxon>
        <taxon>eudicotyledons</taxon>
        <taxon>Gunneridae</taxon>
        <taxon>Pentapetalae</taxon>
        <taxon>rosids</taxon>
        <taxon>fabids</taxon>
        <taxon>Fabales</taxon>
        <taxon>Fabaceae</taxon>
        <taxon>Papilionoideae</taxon>
        <taxon>50 kb inversion clade</taxon>
        <taxon>NPAAA clade</taxon>
        <taxon>Hologalegina</taxon>
        <taxon>IRL clade</taxon>
        <taxon>Trifolieae</taxon>
        <taxon>Trifolium</taxon>
    </lineage>
</organism>
<feature type="compositionally biased region" description="Low complexity" evidence="1">
    <location>
        <begin position="53"/>
        <end position="65"/>
    </location>
</feature>
<name>A0A392PSF2_9FABA</name>